<feature type="compositionally biased region" description="Acidic residues" evidence="5">
    <location>
        <begin position="1"/>
        <end position="28"/>
    </location>
</feature>
<dbReference type="Pfam" id="PF08766">
    <property type="entry name" value="DEK_C"/>
    <property type="match status" value="1"/>
</dbReference>
<evidence type="ECO:0000256" key="5">
    <source>
        <dbReference type="SAM" id="MobiDB-lite"/>
    </source>
</evidence>
<evidence type="ECO:0000256" key="2">
    <source>
        <dbReference type="ARBA" id="ARBA00022853"/>
    </source>
</evidence>
<feature type="region of interest" description="Disordered" evidence="5">
    <location>
        <begin position="1"/>
        <end position="50"/>
    </location>
</feature>
<dbReference type="PANTHER" id="PTHR13468">
    <property type="entry name" value="DEK PROTEIN"/>
    <property type="match status" value="1"/>
</dbReference>
<dbReference type="Ensembl" id="ENSGACT00000055710.1">
    <property type="protein sequence ID" value="ENSGACP00000067285.1"/>
    <property type="gene ID" value="ENSGACG00000000939.2"/>
</dbReference>
<dbReference type="GO" id="GO:0006325">
    <property type="term" value="P:chromatin organization"/>
    <property type="evidence" value="ECO:0007669"/>
    <property type="project" value="UniProtKB-KW"/>
</dbReference>
<dbReference type="InterPro" id="IPR044198">
    <property type="entry name" value="DEK"/>
</dbReference>
<keyword evidence="8" id="KW-1185">Reference proteome</keyword>
<dbReference type="GO" id="GO:0003677">
    <property type="term" value="F:DNA binding"/>
    <property type="evidence" value="ECO:0007669"/>
    <property type="project" value="UniProtKB-KW"/>
</dbReference>
<dbReference type="PANTHER" id="PTHR13468:SF1">
    <property type="entry name" value="PROTEIN DEK"/>
    <property type="match status" value="1"/>
</dbReference>
<name>A0AAQ4RV18_GASAC</name>
<feature type="domain" description="DEK-C" evidence="6">
    <location>
        <begin position="345"/>
        <end position="401"/>
    </location>
</feature>
<keyword evidence="4" id="KW-0539">Nucleus</keyword>
<feature type="compositionally biased region" description="Basic residues" evidence="5">
    <location>
        <begin position="274"/>
        <end position="294"/>
    </location>
</feature>
<dbReference type="GeneTree" id="ENSGT00390000017282"/>
<dbReference type="InterPro" id="IPR014876">
    <property type="entry name" value="DEK_C"/>
</dbReference>
<proteinExistence type="predicted"/>
<feature type="region of interest" description="Disordered" evidence="5">
    <location>
        <begin position="184"/>
        <end position="352"/>
    </location>
</feature>
<keyword evidence="2" id="KW-0156">Chromatin regulator</keyword>
<protein>
    <submittedName>
        <fullName evidence="7">DEK proto-oncogene</fullName>
    </submittedName>
</protein>
<feature type="compositionally biased region" description="Basic residues" evidence="5">
    <location>
        <begin position="403"/>
        <end position="413"/>
    </location>
</feature>
<keyword evidence="3" id="KW-0238">DNA-binding</keyword>
<accession>A0AAQ4RV18</accession>
<feature type="compositionally biased region" description="Polar residues" evidence="5">
    <location>
        <begin position="318"/>
        <end position="328"/>
    </location>
</feature>
<feature type="compositionally biased region" description="Basic residues" evidence="5">
    <location>
        <begin position="184"/>
        <end position="198"/>
    </location>
</feature>
<reference evidence="7 8" key="1">
    <citation type="journal article" date="2021" name="G3 (Bethesda)">
        <title>Improved contiguity of the threespine stickleback genome using long-read sequencing.</title>
        <authorList>
            <person name="Nath S."/>
            <person name="Shaw D.E."/>
            <person name="White M.A."/>
        </authorList>
    </citation>
    <scope>NUCLEOTIDE SEQUENCE [LARGE SCALE GENOMIC DNA]</scope>
    <source>
        <strain evidence="7 8">Lake Benthic</strain>
    </source>
</reference>
<evidence type="ECO:0000259" key="6">
    <source>
        <dbReference type="PROSITE" id="PS51998"/>
    </source>
</evidence>
<evidence type="ECO:0000313" key="7">
    <source>
        <dbReference type="Ensembl" id="ENSGACP00000067285.1"/>
    </source>
</evidence>
<feature type="region of interest" description="Disordered" evidence="5">
    <location>
        <begin position="397"/>
        <end position="422"/>
    </location>
</feature>
<evidence type="ECO:0000256" key="3">
    <source>
        <dbReference type="ARBA" id="ARBA00023125"/>
    </source>
</evidence>
<sequence>MSVAEEAMDSSAAEEEEQQEEEEQEEEVQASPNRSPSNISAAGDIIEGKRAKKTVERLDFQAPKQKEKLKIGDGSGDKLGDIPRTGHHITKMKQADLKPLHAILFDRPGKMASLKKNLRLFNGFPFHAGSEQHLKKREKLLKNSNFTNAKLKAVCGVLDLEKKGTHSDLVDRILTFLIAPRSSGKRLPVKKKRKSKKKLSGDDSTSNAKKKKKSQPKPRSSSSSCSPKKSKTGSKSKAIVMETSSDEDEKEGADAGDKPSGEEQEESLRSKSAPLKRSRTPTKKTGPPKKKAKKAALDESDETPKKKKPAAKTKKADSSSSRRNPNATDDSDSDDEPLIRLTMKPPSEEKLKETVQRLLEEADLKEMTMKQICQKVSDMYPENDLSSKKDYIKQTVKSVSAHTHTHTHTHSRGLLHETRIRD</sequence>
<feature type="compositionally biased region" description="Basic and acidic residues" evidence="5">
    <location>
        <begin position="252"/>
        <end position="269"/>
    </location>
</feature>
<evidence type="ECO:0000256" key="1">
    <source>
        <dbReference type="ARBA" id="ARBA00004123"/>
    </source>
</evidence>
<dbReference type="Proteomes" id="UP000007635">
    <property type="component" value="Chromosome XX"/>
</dbReference>
<dbReference type="Gene3D" id="1.10.10.60">
    <property type="entry name" value="Homeodomain-like"/>
    <property type="match status" value="1"/>
</dbReference>
<dbReference type="GO" id="GO:0005634">
    <property type="term" value="C:nucleus"/>
    <property type="evidence" value="ECO:0007669"/>
    <property type="project" value="UniProtKB-SubCell"/>
</dbReference>
<comment type="subcellular location">
    <subcellularLocation>
        <location evidence="1">Nucleus</location>
    </subcellularLocation>
</comment>
<reference evidence="7" key="2">
    <citation type="submission" date="2025-08" db="UniProtKB">
        <authorList>
            <consortium name="Ensembl"/>
        </authorList>
    </citation>
    <scope>IDENTIFICATION</scope>
</reference>
<evidence type="ECO:0000256" key="4">
    <source>
        <dbReference type="ARBA" id="ARBA00023242"/>
    </source>
</evidence>
<dbReference type="SUPFAM" id="SSF109715">
    <property type="entry name" value="DEK C-terminal domain"/>
    <property type="match status" value="1"/>
</dbReference>
<dbReference type="AlphaFoldDB" id="A0AAQ4RV18"/>
<feature type="compositionally biased region" description="Low complexity" evidence="5">
    <location>
        <begin position="217"/>
        <end position="227"/>
    </location>
</feature>
<evidence type="ECO:0000313" key="8">
    <source>
        <dbReference type="Proteomes" id="UP000007635"/>
    </source>
</evidence>
<dbReference type="PROSITE" id="PS51998">
    <property type="entry name" value="DEK_C"/>
    <property type="match status" value="1"/>
</dbReference>
<organism evidence="7 8">
    <name type="scientific">Gasterosteus aculeatus aculeatus</name>
    <name type="common">three-spined stickleback</name>
    <dbReference type="NCBI Taxonomy" id="481459"/>
    <lineage>
        <taxon>Eukaryota</taxon>
        <taxon>Metazoa</taxon>
        <taxon>Chordata</taxon>
        <taxon>Craniata</taxon>
        <taxon>Vertebrata</taxon>
        <taxon>Euteleostomi</taxon>
        <taxon>Actinopterygii</taxon>
        <taxon>Neopterygii</taxon>
        <taxon>Teleostei</taxon>
        <taxon>Neoteleostei</taxon>
        <taxon>Acanthomorphata</taxon>
        <taxon>Eupercaria</taxon>
        <taxon>Perciformes</taxon>
        <taxon>Cottioidei</taxon>
        <taxon>Gasterosteales</taxon>
        <taxon>Gasterosteidae</taxon>
        <taxon>Gasterosteus</taxon>
    </lineage>
</organism>
<reference evidence="7" key="3">
    <citation type="submission" date="2025-09" db="UniProtKB">
        <authorList>
            <consortium name="Ensembl"/>
        </authorList>
    </citation>
    <scope>IDENTIFICATION</scope>
</reference>
<dbReference type="GO" id="GO:2000779">
    <property type="term" value="P:regulation of double-strand break repair"/>
    <property type="evidence" value="ECO:0007669"/>
    <property type="project" value="TreeGrafter"/>
</dbReference>
<dbReference type="GO" id="GO:0042393">
    <property type="term" value="F:histone binding"/>
    <property type="evidence" value="ECO:0007669"/>
    <property type="project" value="TreeGrafter"/>
</dbReference>